<evidence type="ECO:0000313" key="2">
    <source>
        <dbReference type="Proteomes" id="UP000006443"/>
    </source>
</evidence>
<name>C0GKI2_DETAL</name>
<dbReference type="Pfam" id="PF06949">
    <property type="entry name" value="DUF1292"/>
    <property type="match status" value="1"/>
</dbReference>
<organism evidence="1 2">
    <name type="scientific">Dethiobacter alkaliphilus AHT 1</name>
    <dbReference type="NCBI Taxonomy" id="555088"/>
    <lineage>
        <taxon>Bacteria</taxon>
        <taxon>Bacillati</taxon>
        <taxon>Bacillota</taxon>
        <taxon>Dethiobacteria</taxon>
        <taxon>Dethiobacterales</taxon>
        <taxon>Dethiobacteraceae</taxon>
        <taxon>Dethiobacter</taxon>
    </lineage>
</organism>
<dbReference type="Proteomes" id="UP000006443">
    <property type="component" value="Unassembled WGS sequence"/>
</dbReference>
<dbReference type="InterPro" id="IPR009711">
    <property type="entry name" value="UPF0473"/>
</dbReference>
<dbReference type="AlphaFoldDB" id="C0GKI2"/>
<protein>
    <submittedName>
        <fullName evidence="1">Uncharacterized protein</fullName>
    </submittedName>
</protein>
<keyword evidence="2" id="KW-1185">Reference proteome</keyword>
<accession>C0GKI2</accession>
<comment type="caution">
    <text evidence="1">The sequence shown here is derived from an EMBL/GenBank/DDBJ whole genome shotgun (WGS) entry which is preliminary data.</text>
</comment>
<gene>
    <name evidence="1" type="ORF">DealDRAFT_2991</name>
</gene>
<dbReference type="eggNOG" id="COG3906">
    <property type="taxonomic scope" value="Bacteria"/>
</dbReference>
<sequence length="100" mass="11513">MYNRMTEETRDDIVTLVDEDGQEHSFMVLDIIPVNENEYAILVPTEEGLINSESEEQEAVIFRIDEAEGEQTLTVVEDDDEWESVAQAWEEMTGIEAEEE</sequence>
<proteinExistence type="predicted"/>
<reference evidence="1 2" key="1">
    <citation type="submission" date="2009-02" db="EMBL/GenBank/DDBJ databases">
        <title>Sequencing of the draft genome and assembly of Dethiobacter alkaliphilus AHT 1.</title>
        <authorList>
            <consortium name="US DOE Joint Genome Institute (JGI-PGF)"/>
            <person name="Lucas S."/>
            <person name="Copeland A."/>
            <person name="Lapidus A."/>
            <person name="Glavina del Rio T."/>
            <person name="Dalin E."/>
            <person name="Tice H."/>
            <person name="Bruce D."/>
            <person name="Goodwin L."/>
            <person name="Pitluck S."/>
            <person name="Larimer F."/>
            <person name="Land M.L."/>
            <person name="Hauser L."/>
            <person name="Muyzer G."/>
        </authorList>
    </citation>
    <scope>NUCLEOTIDE SEQUENCE [LARGE SCALE GENOMIC DNA]</scope>
    <source>
        <strain evidence="1 2">AHT 1</strain>
    </source>
</reference>
<evidence type="ECO:0000313" key="1">
    <source>
        <dbReference type="EMBL" id="EEG76149.1"/>
    </source>
</evidence>
<dbReference type="STRING" id="555088.DealDRAFT_2991"/>
<dbReference type="EMBL" id="ACJM01000024">
    <property type="protein sequence ID" value="EEG76149.1"/>
    <property type="molecule type" value="Genomic_DNA"/>
</dbReference>